<organism evidence="13 14">
    <name type="scientific">Tunturiibacter gelidiferens</name>
    <dbReference type="NCBI Taxonomy" id="3069689"/>
    <lineage>
        <taxon>Bacteria</taxon>
        <taxon>Pseudomonadati</taxon>
        <taxon>Acidobacteriota</taxon>
        <taxon>Terriglobia</taxon>
        <taxon>Terriglobales</taxon>
        <taxon>Acidobacteriaceae</taxon>
        <taxon>Tunturiibacter</taxon>
    </lineage>
</organism>
<evidence type="ECO:0000256" key="9">
    <source>
        <dbReference type="ARBA" id="ARBA00030465"/>
    </source>
</evidence>
<dbReference type="RefSeq" id="WP_183974100.1">
    <property type="nucleotide sequence ID" value="NZ_JACHEB010000002.1"/>
</dbReference>
<evidence type="ECO:0000256" key="2">
    <source>
        <dbReference type="ARBA" id="ARBA00000625"/>
    </source>
</evidence>
<dbReference type="GO" id="GO:0016746">
    <property type="term" value="F:acyltransferase activity"/>
    <property type="evidence" value="ECO:0007669"/>
    <property type="project" value="UniProtKB-KW"/>
</dbReference>
<sequence length="454" mass="50139">MKTNLKTKVQSDREIIEGLLFEPGSKRAAHNQGVSTGYRLRTLEGLEEFFWLSEVTNPHPAMVVAEVEGRTTVDDWRRALDEVAERYPLLSVRIRKERGERPYFETVPDAEIPLRVVALEGVDLDYLAAEETVTSFGYGDSVLARATLCHSAERCVILFSAHHAITDGKTNVRIVEDLVAAASGEYLAPRFPVLPALGEFFGLGEPGPYVEVSAAAKAPASYVRFDMPVPRVERHHFEASDLKAVWATANEEGTTVHGALLAAFLLAGRQLAERWRTSPVVCLSPIDLRPMLELYGVPGPIIGVHPSVMQPSDNLPFWEFARALKKDMLPSQTKEVTAKSMKAVRDVLDREGDPDDPKTIDPEGFFKHDLMISNYGDPGVRTNFGRLTIRALYPSVVSGVGDTQTISMVTVDGTLYITHASRQPFRLLVEDALAILRDACAVSSLMKGEVKARR</sequence>
<dbReference type="InterPro" id="IPR031641">
    <property type="entry name" value="PapA_C"/>
</dbReference>
<comment type="similarity">
    <text evidence="4">Belongs to the acyltransferase PapA5 family.</text>
</comment>
<keyword evidence="14" id="KW-1185">Reference proteome</keyword>
<evidence type="ECO:0000313" key="14">
    <source>
        <dbReference type="Proteomes" id="UP000535182"/>
    </source>
</evidence>
<dbReference type="InterPro" id="IPR052058">
    <property type="entry name" value="Alcohol_O-acetyltransferase"/>
</dbReference>
<evidence type="ECO:0000256" key="8">
    <source>
        <dbReference type="ARBA" id="ARBA00023315"/>
    </source>
</evidence>
<accession>A0A9X0QBR9</accession>
<evidence type="ECO:0000259" key="12">
    <source>
        <dbReference type="Pfam" id="PF16911"/>
    </source>
</evidence>
<evidence type="ECO:0000256" key="11">
    <source>
        <dbReference type="ARBA" id="ARBA00033407"/>
    </source>
</evidence>
<evidence type="ECO:0000256" key="7">
    <source>
        <dbReference type="ARBA" id="ARBA00022679"/>
    </source>
</evidence>
<dbReference type="InterPro" id="IPR023213">
    <property type="entry name" value="CAT-like_dom_sf"/>
</dbReference>
<dbReference type="Gene3D" id="3.30.559.10">
    <property type="entry name" value="Chloramphenicol acetyltransferase-like domain"/>
    <property type="match status" value="1"/>
</dbReference>
<comment type="caution">
    <text evidence="13">The sequence shown here is derived from an EMBL/GenBank/DDBJ whole genome shotgun (WGS) entry which is preliminary data.</text>
</comment>
<comment type="catalytic activity">
    <reaction evidence="2">
        <text>2 a mycocerosyl-[mycocerosic acid synthase] + a phenolphthiocerol = a dimycocerosyl phenolphthiocerol + 2 holo-[mycocerosic acid synthase].</text>
        <dbReference type="EC" id="2.3.1.282"/>
    </reaction>
</comment>
<dbReference type="AlphaFoldDB" id="A0A9X0QBR9"/>
<evidence type="ECO:0000256" key="10">
    <source>
        <dbReference type="ARBA" id="ARBA00032317"/>
    </source>
</evidence>
<dbReference type="Gene3D" id="3.30.559.30">
    <property type="entry name" value="Nonribosomal peptide synthetase, condensation domain"/>
    <property type="match status" value="1"/>
</dbReference>
<dbReference type="Proteomes" id="UP000535182">
    <property type="component" value="Unassembled WGS sequence"/>
</dbReference>
<proteinExistence type="inferred from homology"/>
<gene>
    <name evidence="13" type="ORF">HDF14_001025</name>
</gene>
<name>A0A9X0QBR9_9BACT</name>
<dbReference type="SUPFAM" id="SSF52777">
    <property type="entry name" value="CoA-dependent acyltransferases"/>
    <property type="match status" value="2"/>
</dbReference>
<dbReference type="PANTHER" id="PTHR28037">
    <property type="entry name" value="ALCOHOL O-ACETYLTRANSFERASE 1-RELATED"/>
    <property type="match status" value="1"/>
</dbReference>
<reference evidence="13 14" key="1">
    <citation type="submission" date="2020-08" db="EMBL/GenBank/DDBJ databases">
        <title>Genomic Encyclopedia of Type Strains, Phase IV (KMG-V): Genome sequencing to study the core and pangenomes of soil and plant-associated prokaryotes.</title>
        <authorList>
            <person name="Whitman W."/>
        </authorList>
    </citation>
    <scope>NUCLEOTIDE SEQUENCE [LARGE SCALE GENOMIC DNA]</scope>
    <source>
        <strain evidence="13 14">X5P2</strain>
    </source>
</reference>
<dbReference type="EMBL" id="JACHEB010000002">
    <property type="protein sequence ID" value="MBB5327420.1"/>
    <property type="molecule type" value="Genomic_DNA"/>
</dbReference>
<evidence type="ECO:0000256" key="6">
    <source>
        <dbReference type="ARBA" id="ARBA00013449"/>
    </source>
</evidence>
<evidence type="ECO:0000313" key="13">
    <source>
        <dbReference type="EMBL" id="MBB5327420.1"/>
    </source>
</evidence>
<protein>
    <recommendedName>
        <fullName evidence="6">Phthiocerol/phthiodiolone dimycocerosyl transferase</fullName>
        <ecNumber evidence="5">2.3.1.282</ecNumber>
    </recommendedName>
    <alternativeName>
        <fullName evidence="11">Acyltransferase PapA5</fullName>
    </alternativeName>
    <alternativeName>
        <fullName evidence="9">Phthiocerol/phthiodiolone O-acyltransferase</fullName>
    </alternativeName>
    <alternativeName>
        <fullName evidence="10">Polyketide synthase-associated protein A5</fullName>
    </alternativeName>
</protein>
<evidence type="ECO:0000256" key="1">
    <source>
        <dbReference type="ARBA" id="ARBA00000026"/>
    </source>
</evidence>
<comment type="catalytic activity">
    <reaction evidence="1">
        <text>2 a mycocerosyl-[mycocerosic acid synthase] + a phthiocerol = a dimycocerosyl phthiocerol + 2 holo-[mycocerosic acid synthase].</text>
        <dbReference type="EC" id="2.3.1.282"/>
    </reaction>
</comment>
<feature type="domain" description="Phthiocerol/phthiodiolone dimycocerosyl transferase C-terminal" evidence="12">
    <location>
        <begin position="229"/>
        <end position="292"/>
    </location>
</feature>
<evidence type="ECO:0000256" key="4">
    <source>
        <dbReference type="ARBA" id="ARBA00006558"/>
    </source>
</evidence>
<keyword evidence="8" id="KW-0012">Acyltransferase</keyword>
<comment type="catalytic activity">
    <reaction evidence="3">
        <text>2 a mycocerosyl-[mycocerosic acid synthase] + a phthiodiolone = a dimycocerosyl phthiodiolone + 2 holo-[mycocerosic acid synthase].</text>
        <dbReference type="EC" id="2.3.1.282"/>
    </reaction>
</comment>
<dbReference type="EC" id="2.3.1.282" evidence="5"/>
<dbReference type="Pfam" id="PF16911">
    <property type="entry name" value="PapA_C"/>
    <property type="match status" value="1"/>
</dbReference>
<keyword evidence="7" id="KW-0808">Transferase</keyword>
<dbReference type="PANTHER" id="PTHR28037:SF1">
    <property type="entry name" value="ALCOHOL O-ACETYLTRANSFERASE 1-RELATED"/>
    <property type="match status" value="1"/>
</dbReference>
<evidence type="ECO:0000256" key="3">
    <source>
        <dbReference type="ARBA" id="ARBA00001907"/>
    </source>
</evidence>
<evidence type="ECO:0000256" key="5">
    <source>
        <dbReference type="ARBA" id="ARBA00012866"/>
    </source>
</evidence>